<dbReference type="Proteomes" id="UP000008784">
    <property type="component" value="Unassembled WGS sequence"/>
</dbReference>
<dbReference type="OrthoDB" id="10446201at2759"/>
<organism evidence="2 3">
    <name type="scientific">Arthrobotrys oligospora (strain ATCC 24927 / CBS 115.81 / DSM 1491)</name>
    <name type="common">Nematode-trapping fungus</name>
    <name type="synonym">Didymozoophaga oligospora</name>
    <dbReference type="NCBI Taxonomy" id="756982"/>
    <lineage>
        <taxon>Eukaryota</taxon>
        <taxon>Fungi</taxon>
        <taxon>Dikarya</taxon>
        <taxon>Ascomycota</taxon>
        <taxon>Pezizomycotina</taxon>
        <taxon>Orbiliomycetes</taxon>
        <taxon>Orbiliales</taxon>
        <taxon>Orbiliaceae</taxon>
        <taxon>Orbilia</taxon>
        <taxon>Orbilia oligospora</taxon>
    </lineage>
</organism>
<gene>
    <name evidence="2" type="ORF">AOL_s00169g145</name>
</gene>
<keyword evidence="3" id="KW-1185">Reference proteome</keyword>
<feature type="compositionally biased region" description="Low complexity" evidence="1">
    <location>
        <begin position="9"/>
        <end position="18"/>
    </location>
</feature>
<name>G1XMU2_ARTOA</name>
<proteinExistence type="predicted"/>
<dbReference type="HOGENOM" id="CLU_1098279_0_0_1"/>
<reference evidence="2 3" key="1">
    <citation type="journal article" date="2011" name="PLoS Pathog.">
        <title>Genomic and proteomic analyses of the fungus Arthrobotrys oligospora provide insights into nematode-trap formation.</title>
        <authorList>
            <person name="Yang J."/>
            <person name="Wang L."/>
            <person name="Ji X."/>
            <person name="Feng Y."/>
            <person name="Li X."/>
            <person name="Zou C."/>
            <person name="Xu J."/>
            <person name="Ren Y."/>
            <person name="Mi Q."/>
            <person name="Wu J."/>
            <person name="Liu S."/>
            <person name="Liu Y."/>
            <person name="Huang X."/>
            <person name="Wang H."/>
            <person name="Niu X."/>
            <person name="Li J."/>
            <person name="Liang L."/>
            <person name="Luo Y."/>
            <person name="Ji K."/>
            <person name="Zhou W."/>
            <person name="Yu Z."/>
            <person name="Li G."/>
            <person name="Liu Y."/>
            <person name="Li L."/>
            <person name="Qiao M."/>
            <person name="Feng L."/>
            <person name="Zhang K.-Q."/>
        </authorList>
    </citation>
    <scope>NUCLEOTIDE SEQUENCE [LARGE SCALE GENOMIC DNA]</scope>
    <source>
        <strain evidence="3">ATCC 24927 / CBS 115.81 / DSM 1491</strain>
    </source>
</reference>
<dbReference type="AlphaFoldDB" id="G1XMU2"/>
<accession>G1XMU2</accession>
<feature type="compositionally biased region" description="Polar residues" evidence="1">
    <location>
        <begin position="19"/>
        <end position="32"/>
    </location>
</feature>
<evidence type="ECO:0000256" key="1">
    <source>
        <dbReference type="SAM" id="MobiDB-lite"/>
    </source>
</evidence>
<dbReference type="InParanoid" id="G1XMU2"/>
<protein>
    <submittedName>
        <fullName evidence="2">Uncharacterized protein</fullName>
    </submittedName>
</protein>
<dbReference type="EMBL" id="ADOT01000259">
    <property type="protein sequence ID" value="EGX45539.1"/>
    <property type="molecule type" value="Genomic_DNA"/>
</dbReference>
<evidence type="ECO:0000313" key="3">
    <source>
        <dbReference type="Proteomes" id="UP000008784"/>
    </source>
</evidence>
<dbReference type="RefSeq" id="XP_011125804.1">
    <property type="nucleotide sequence ID" value="XM_011127502.1"/>
</dbReference>
<evidence type="ECO:0000313" key="2">
    <source>
        <dbReference type="EMBL" id="EGX45539.1"/>
    </source>
</evidence>
<feature type="region of interest" description="Disordered" evidence="1">
    <location>
        <begin position="1"/>
        <end position="34"/>
    </location>
</feature>
<sequence>MASQVNGDQPSSPSSQPQEVITSQPSTPSGTATPLLHSNPLQIVVPYLWPQPYGKVFHGLYTNGGFFSVPKSSDVVWNRWINGNIPPVYGVQIFTSTQKPQVRRAKRGTETSHRLRVSRVPVDLRFGHKEFTLEDTILLDHETTIEVCLKVKPVISSTFAIIDLVFKQVSAIFPLAKITGVSPNTLNYISCALSLLAFFTVLEETFQLWDRNTNTVAFDVIYDQDYDNVAIEGTSWTGKSYFVGLSDMPRLPP</sequence>
<comment type="caution">
    <text evidence="2">The sequence shown here is derived from an EMBL/GenBank/DDBJ whole genome shotgun (WGS) entry which is preliminary data.</text>
</comment>
<dbReference type="GeneID" id="22896696"/>